<dbReference type="PRINTS" id="PR00080">
    <property type="entry name" value="SDRFAMILY"/>
</dbReference>
<accession>A0ABS8URQ4</accession>
<proteinExistence type="inferred from homology"/>
<keyword evidence="3" id="KW-1185">Reference proteome</keyword>
<dbReference type="Gene3D" id="3.40.50.720">
    <property type="entry name" value="NAD(P)-binding Rossmann-like Domain"/>
    <property type="match status" value="1"/>
</dbReference>
<dbReference type="CDD" id="cd05233">
    <property type="entry name" value="SDR_c"/>
    <property type="match status" value="1"/>
</dbReference>
<dbReference type="InterPro" id="IPR053241">
    <property type="entry name" value="NADPH_pterin_aldehyde_rdct"/>
</dbReference>
<dbReference type="SUPFAM" id="SSF51735">
    <property type="entry name" value="NAD(P)-binding Rossmann-fold domains"/>
    <property type="match status" value="1"/>
</dbReference>
<organism evidence="2 3">
    <name type="scientific">Datura stramonium</name>
    <name type="common">Jimsonweed</name>
    <name type="synonym">Common thornapple</name>
    <dbReference type="NCBI Taxonomy" id="4076"/>
    <lineage>
        <taxon>Eukaryota</taxon>
        <taxon>Viridiplantae</taxon>
        <taxon>Streptophyta</taxon>
        <taxon>Embryophyta</taxon>
        <taxon>Tracheophyta</taxon>
        <taxon>Spermatophyta</taxon>
        <taxon>Magnoliopsida</taxon>
        <taxon>eudicotyledons</taxon>
        <taxon>Gunneridae</taxon>
        <taxon>Pentapetalae</taxon>
        <taxon>asterids</taxon>
        <taxon>lamiids</taxon>
        <taxon>Solanales</taxon>
        <taxon>Solanaceae</taxon>
        <taxon>Solanoideae</taxon>
        <taxon>Datureae</taxon>
        <taxon>Datura</taxon>
    </lineage>
</organism>
<dbReference type="EMBL" id="JACEIK010002393">
    <property type="protein sequence ID" value="MCD9560882.1"/>
    <property type="molecule type" value="Genomic_DNA"/>
</dbReference>
<dbReference type="PANTHER" id="PTHR45267:SF2">
    <property type="entry name" value="NADPH-DEPENDENT PTERIN ALDEHYDE REDUCTASE"/>
    <property type="match status" value="1"/>
</dbReference>
<gene>
    <name evidence="2" type="ORF">HAX54_019703</name>
</gene>
<sequence length="325" mass="34437">MAIAGAATTSPFLGHIPFHFGKSSSLHFIHNSVCIFKVKALFWGSTRNVNPADNLLSYSQGDAGTREKRSICVFSSISEGSPGNPSSRSAGGAKRTVLITGVSRGLGKALALELAKRGHCIIGCGRSQDKLNALQAELASATYSASENKHLLMNVDVSLNSSVEEFARAVMEKKSVPDIIVNSAGAINRNNKLWEVPAEEFDSVIDTNLKGTANVLRHFIPLMLEKKQGVIINMSSAWGRSGAAQVAPYCASKWAVEGLTRSVAKELPPGMAAVALNPGVIYTDMLQSCFGNSASLYQTPESWAPVAANMILNLTIADNGASLSV</sequence>
<dbReference type="InterPro" id="IPR036291">
    <property type="entry name" value="NAD(P)-bd_dom_sf"/>
</dbReference>
<dbReference type="InterPro" id="IPR002347">
    <property type="entry name" value="SDR_fam"/>
</dbReference>
<dbReference type="PANTHER" id="PTHR45267">
    <property type="match status" value="1"/>
</dbReference>
<evidence type="ECO:0000313" key="3">
    <source>
        <dbReference type="Proteomes" id="UP000823775"/>
    </source>
</evidence>
<evidence type="ECO:0000313" key="2">
    <source>
        <dbReference type="EMBL" id="MCD9560882.1"/>
    </source>
</evidence>
<protein>
    <recommendedName>
        <fullName evidence="4">NADPH-dependent pterin aldehyde reductase</fullName>
    </recommendedName>
</protein>
<comment type="caution">
    <text evidence="2">The sequence shown here is derived from an EMBL/GenBank/DDBJ whole genome shotgun (WGS) entry which is preliminary data.</text>
</comment>
<dbReference type="PROSITE" id="PS00061">
    <property type="entry name" value="ADH_SHORT"/>
    <property type="match status" value="1"/>
</dbReference>
<dbReference type="InterPro" id="IPR020904">
    <property type="entry name" value="Sc_DH/Rdtase_CS"/>
</dbReference>
<dbReference type="PRINTS" id="PR00081">
    <property type="entry name" value="GDHRDH"/>
</dbReference>
<dbReference type="Pfam" id="PF00106">
    <property type="entry name" value="adh_short"/>
    <property type="match status" value="1"/>
</dbReference>
<name>A0ABS8URQ4_DATST</name>
<evidence type="ECO:0000256" key="1">
    <source>
        <dbReference type="RuleBase" id="RU000363"/>
    </source>
</evidence>
<dbReference type="Proteomes" id="UP000823775">
    <property type="component" value="Unassembled WGS sequence"/>
</dbReference>
<comment type="similarity">
    <text evidence="1">Belongs to the short-chain dehydrogenases/reductases (SDR) family.</text>
</comment>
<reference evidence="2 3" key="1">
    <citation type="journal article" date="2021" name="BMC Genomics">
        <title>Datura genome reveals duplications of psychoactive alkaloid biosynthetic genes and high mutation rate following tissue culture.</title>
        <authorList>
            <person name="Rajewski A."/>
            <person name="Carter-House D."/>
            <person name="Stajich J."/>
            <person name="Litt A."/>
        </authorList>
    </citation>
    <scope>NUCLEOTIDE SEQUENCE [LARGE SCALE GENOMIC DNA]</scope>
    <source>
        <strain evidence="2">AR-01</strain>
    </source>
</reference>
<evidence type="ECO:0008006" key="4">
    <source>
        <dbReference type="Google" id="ProtNLM"/>
    </source>
</evidence>